<reference evidence="1 2" key="1">
    <citation type="submission" date="2016-10" db="EMBL/GenBank/DDBJ databases">
        <title>Comparative genome analysis of multiple Pseudomonas spp. focuses on biocontrol and plant growth promoting traits.</title>
        <authorList>
            <person name="Tao X.-Y."/>
            <person name="Taylor C.G."/>
        </authorList>
    </citation>
    <scope>NUCLEOTIDE SEQUENCE [LARGE SCALE GENOMIC DNA]</scope>
    <source>
        <strain evidence="1 2">37A10</strain>
    </source>
</reference>
<dbReference type="Gene3D" id="2.80.10.50">
    <property type="match status" value="2"/>
</dbReference>
<dbReference type="EMBL" id="MOBQ01000035">
    <property type="protein sequence ID" value="RON40882.1"/>
    <property type="molecule type" value="Genomic_DNA"/>
</dbReference>
<evidence type="ECO:0008006" key="3">
    <source>
        <dbReference type="Google" id="ProtNLM"/>
    </source>
</evidence>
<dbReference type="Proteomes" id="UP000285349">
    <property type="component" value="Unassembled WGS sequence"/>
</dbReference>
<protein>
    <recommendedName>
        <fullName evidence="3">Delta-60 repeat domain-containing protein</fullName>
    </recommendedName>
</protein>
<sequence length="403" mass="43009">MSTHNDQALTATPGDLDPEFGLNGIYPIPSFSGSFRGVVEVDGGRFVYTYWESGECVLGRGSADGTPDTGFGQGGYTRWAFHPGKESIPAQLLRAGNGKILLVGAVRTEIARPQAAITRFNANGSPDLIFGNVILPFPAEGNITSYFPTGCLQADGKILLAQQYYRIGDGFTAIVVRRLLADGQADVSFGEGRGFIEVRFKDQNSSLTSLAVLPDEKILVGGQISRASNNTADMAVARFLPSGDLDVTFGNSGCWELKAGYSNMHKMIVHKDKIICAGNVSQVKGFVMAMARVTVEGVFDPDFNGGELLTINIPSDWPWYNVSANAVNVQSDEKIVVAGAAGQTSAFWLRLLPKGALDLAFGNRGIGTYNQVRRLGGAIVLDASQRIVIALDTRPPLIVGVLG</sequence>
<evidence type="ECO:0000313" key="2">
    <source>
        <dbReference type="Proteomes" id="UP000285349"/>
    </source>
</evidence>
<dbReference type="InterPro" id="IPR013431">
    <property type="entry name" value="Delta_60_rpt"/>
</dbReference>
<dbReference type="RefSeq" id="WP_185066937.1">
    <property type="nucleotide sequence ID" value="NZ_MOBQ01000035.1"/>
</dbReference>
<organism evidence="1 2">
    <name type="scientific">Pseudomonas frederiksbergensis</name>
    <dbReference type="NCBI Taxonomy" id="104087"/>
    <lineage>
        <taxon>Bacteria</taxon>
        <taxon>Pseudomonadati</taxon>
        <taxon>Pseudomonadota</taxon>
        <taxon>Gammaproteobacteria</taxon>
        <taxon>Pseudomonadales</taxon>
        <taxon>Pseudomonadaceae</taxon>
        <taxon>Pseudomonas</taxon>
    </lineage>
</organism>
<accession>A0A423JT69</accession>
<evidence type="ECO:0000313" key="1">
    <source>
        <dbReference type="EMBL" id="RON40882.1"/>
    </source>
</evidence>
<dbReference type="Pfam" id="PF17164">
    <property type="entry name" value="DUF5122"/>
    <property type="match status" value="4"/>
</dbReference>
<comment type="caution">
    <text evidence="1">The sequence shown here is derived from an EMBL/GenBank/DDBJ whole genome shotgun (WGS) entry which is preliminary data.</text>
</comment>
<name>A0A423JT69_9PSED</name>
<proteinExistence type="predicted"/>
<gene>
    <name evidence="1" type="ORF">BK666_25645</name>
</gene>
<dbReference type="AlphaFoldDB" id="A0A423JT69"/>
<dbReference type="NCBIfam" id="TIGR02608">
    <property type="entry name" value="delta_60_rpt"/>
    <property type="match status" value="6"/>
</dbReference>